<gene>
    <name evidence="2" type="ORF">S01H1_30187</name>
</gene>
<protein>
    <submittedName>
        <fullName evidence="2">Uncharacterized protein</fullName>
    </submittedName>
</protein>
<dbReference type="EMBL" id="BARS01018555">
    <property type="protein sequence ID" value="GAF95801.1"/>
    <property type="molecule type" value="Genomic_DNA"/>
</dbReference>
<reference evidence="2" key="1">
    <citation type="journal article" date="2014" name="Front. Microbiol.">
        <title>High frequency of phylogenetically diverse reductive dehalogenase-homologous genes in deep subseafloor sedimentary metagenomes.</title>
        <authorList>
            <person name="Kawai M."/>
            <person name="Futagami T."/>
            <person name="Toyoda A."/>
            <person name="Takaki Y."/>
            <person name="Nishi S."/>
            <person name="Hori S."/>
            <person name="Arai W."/>
            <person name="Tsubouchi T."/>
            <person name="Morono Y."/>
            <person name="Uchiyama I."/>
            <person name="Ito T."/>
            <person name="Fujiyama A."/>
            <person name="Inagaki F."/>
            <person name="Takami H."/>
        </authorList>
    </citation>
    <scope>NUCLEOTIDE SEQUENCE</scope>
    <source>
        <strain evidence="2">Expedition CK06-06</strain>
    </source>
</reference>
<comment type="caution">
    <text evidence="2">The sequence shown here is derived from an EMBL/GenBank/DDBJ whole genome shotgun (WGS) entry which is preliminary data.</text>
</comment>
<proteinExistence type="predicted"/>
<keyword evidence="1" id="KW-1133">Transmembrane helix</keyword>
<dbReference type="AlphaFoldDB" id="X0U8Y1"/>
<feature type="transmembrane region" description="Helical" evidence="1">
    <location>
        <begin position="6"/>
        <end position="29"/>
    </location>
</feature>
<feature type="non-terminal residue" evidence="2">
    <location>
        <position position="1"/>
    </location>
</feature>
<evidence type="ECO:0000256" key="1">
    <source>
        <dbReference type="SAM" id="Phobius"/>
    </source>
</evidence>
<name>X0U8Y1_9ZZZZ</name>
<keyword evidence="1" id="KW-0472">Membrane</keyword>
<keyword evidence="1" id="KW-0812">Transmembrane</keyword>
<sequence length="36" mass="3687">AIGDHWGTAVIFVAMGVLLLPAVAVGLLLRRESAAV</sequence>
<organism evidence="2">
    <name type="scientific">marine sediment metagenome</name>
    <dbReference type="NCBI Taxonomy" id="412755"/>
    <lineage>
        <taxon>unclassified sequences</taxon>
        <taxon>metagenomes</taxon>
        <taxon>ecological metagenomes</taxon>
    </lineage>
</organism>
<evidence type="ECO:0000313" key="2">
    <source>
        <dbReference type="EMBL" id="GAF95801.1"/>
    </source>
</evidence>
<accession>X0U8Y1</accession>